<proteinExistence type="predicted"/>
<name>M1WRV5_PSEP2</name>
<dbReference type="KEGG" id="dpi:BN4_11305"/>
<dbReference type="BioCyc" id="DPIE1322246:BN4_RS06535-MONOMER"/>
<dbReference type="STRING" id="1322246.BN4_11305"/>
<accession>M1WRV5</accession>
<protein>
    <submittedName>
        <fullName evidence="1">Uncharacterized protein</fullName>
    </submittedName>
</protein>
<evidence type="ECO:0000313" key="1">
    <source>
        <dbReference type="EMBL" id="CCH48542.1"/>
    </source>
</evidence>
<gene>
    <name evidence="1" type="ordered locus">BN4_11305</name>
</gene>
<organism evidence="1 2">
    <name type="scientific">Pseudodesulfovibrio piezophilus (strain DSM 21447 / JCM 15486 / C1TLV30)</name>
    <name type="common">Desulfovibrio piezophilus</name>
    <dbReference type="NCBI Taxonomy" id="1322246"/>
    <lineage>
        <taxon>Bacteria</taxon>
        <taxon>Pseudomonadati</taxon>
        <taxon>Thermodesulfobacteriota</taxon>
        <taxon>Desulfovibrionia</taxon>
        <taxon>Desulfovibrionales</taxon>
        <taxon>Desulfovibrionaceae</taxon>
    </lineage>
</organism>
<dbReference type="HOGENOM" id="CLU_465200_0_0_7"/>
<dbReference type="RefSeq" id="WP_015414588.1">
    <property type="nucleotide sequence ID" value="NC_020409.1"/>
</dbReference>
<dbReference type="AlphaFoldDB" id="M1WRV5"/>
<evidence type="ECO:0000313" key="2">
    <source>
        <dbReference type="Proteomes" id="UP000011724"/>
    </source>
</evidence>
<reference evidence="2" key="2">
    <citation type="journal article" date="2013" name="Stand. Genomic Sci.">
        <title>Complete genome sequence of Desulfocapsa sulfexigens, a marine deltaproteobacterium specialized in disproportionating inorganic sulfur compounds.</title>
        <authorList>
            <person name="Finster K.W."/>
            <person name="Kjeldsen K.U."/>
            <person name="Kube M."/>
            <person name="Reinhardt R."/>
            <person name="Mussmann M."/>
            <person name="Amann R."/>
            <person name="Schreiber L."/>
        </authorList>
    </citation>
    <scope>NUCLEOTIDE SEQUENCE [LARGE SCALE GENOMIC DNA]</scope>
    <source>
        <strain evidence="2">DSM 10523 / SB164P1</strain>
    </source>
</reference>
<dbReference type="Proteomes" id="UP000011724">
    <property type="component" value="Chromosome"/>
</dbReference>
<reference evidence="1 2" key="1">
    <citation type="journal article" date="2013" name="PLoS ONE">
        <title>The first genomic and proteomic characterization of a deep-sea sulfate reducer: insights into the piezophilic lifestyle of Desulfovibrio piezophilus.</title>
        <authorList>
            <person name="Pradel N."/>
            <person name="Ji B."/>
            <person name="Gimenez G."/>
            <person name="Talla E."/>
            <person name="Lenoble P."/>
            <person name="Garel M."/>
            <person name="Tamburini C."/>
            <person name="Fourquet P."/>
            <person name="Lebrun R."/>
            <person name="Bertin P."/>
            <person name="Denis Y."/>
            <person name="Pophillat M."/>
            <person name="Barbe V."/>
            <person name="Ollivier B."/>
            <person name="Dolla A."/>
        </authorList>
    </citation>
    <scope>NUCLEOTIDE SEQUENCE [LARGE SCALE GENOMIC DNA]</scope>
    <source>
        <strain evidence="2">DSM 10523 / SB164P1</strain>
    </source>
</reference>
<dbReference type="OrthoDB" id="5464554at2"/>
<dbReference type="eggNOG" id="ENOG50317WN">
    <property type="taxonomic scope" value="Bacteria"/>
</dbReference>
<dbReference type="EMBL" id="FO203427">
    <property type="protein sequence ID" value="CCH48542.1"/>
    <property type="molecule type" value="Genomic_DNA"/>
</dbReference>
<dbReference type="PATRIC" id="fig|879567.3.peg.1354"/>
<sequence length="586" mass="65028">MINPVDGSIFFTAAIPQQIARKDSSSLSQQGDTVTLSNDVTVKMRAQLDNAAMIRESNKKADAENSGSKWELSSGLKEGTFILKNGNEQTISIDGDSLEILEYNHGHLVKSITGSIAENGASFDTEYYDASGDLSQVIHTDIQELEGTQGWTQSSMERSVQWYDDGMLKGEMQDSMVLSTWNSSIHSDDEAMTRIKSLLQKGTDKVVPDVEALSTALTHQKHIASYHAEIREFGSNSQLAREVTLDHEGRYKQLSNRSYNDVGNMEARSTRELEHNTNVSVTVKDYDSDGNLIRDAQFRDKQQDKADDKSDGKQEQAVSVAWYAKGELIKQSYGTMSLSETETAQLGGRPNILDSLGVSTEQYLGKEPQSAVDLMNTNFLRSSSEPELFVEGLNRHIGANDYSVAADISSSGSPNQPYSISWTDEIYRDGEMVMRQKDTQEAHESSFFQRERALYFEKGHALTENESPGVLRKTSHVREDFKDGNLTGRQSMSMRESIDVGHGSDTLETHSVMVQGLEGQQVTTSITIDAGILELDTDADAAASGMASETELTLDAFRETTGSMNQEKNTKQAVNRVHFDYRKKWD</sequence>
<keyword evidence="2" id="KW-1185">Reference proteome</keyword>